<evidence type="ECO:0000313" key="2">
    <source>
        <dbReference type="Proteomes" id="UP000199662"/>
    </source>
</evidence>
<dbReference type="Gene3D" id="3.90.226.10">
    <property type="entry name" value="2-enoyl-CoA Hydratase, Chain A, domain 1"/>
    <property type="match status" value="1"/>
</dbReference>
<dbReference type="AlphaFoldDB" id="A0A1H7A776"/>
<accession>A0A1H7A776</accession>
<name>A0A1H7A776_9FIRM</name>
<dbReference type="InterPro" id="IPR029045">
    <property type="entry name" value="ClpP/crotonase-like_dom_sf"/>
</dbReference>
<organism evidence="1 2">
    <name type="scientific">Propionispira arboris</name>
    <dbReference type="NCBI Taxonomy" id="84035"/>
    <lineage>
        <taxon>Bacteria</taxon>
        <taxon>Bacillati</taxon>
        <taxon>Bacillota</taxon>
        <taxon>Negativicutes</taxon>
        <taxon>Selenomonadales</taxon>
        <taxon>Selenomonadaceae</taxon>
        <taxon>Propionispira</taxon>
    </lineage>
</organism>
<keyword evidence="2" id="KW-1185">Reference proteome</keyword>
<proteinExistence type="predicted"/>
<dbReference type="EMBL" id="FNZK01000011">
    <property type="protein sequence ID" value="SEJ59747.1"/>
    <property type="molecule type" value="Genomic_DNA"/>
</dbReference>
<reference evidence="1 2" key="1">
    <citation type="submission" date="2016-10" db="EMBL/GenBank/DDBJ databases">
        <authorList>
            <person name="de Groot N.N."/>
        </authorList>
    </citation>
    <scope>NUCLEOTIDE SEQUENCE [LARGE SCALE GENOMIC DNA]</scope>
    <source>
        <strain evidence="1 2">DSM 2179</strain>
    </source>
</reference>
<dbReference type="Proteomes" id="UP000199662">
    <property type="component" value="Unassembled WGS sequence"/>
</dbReference>
<evidence type="ECO:0000313" key="1">
    <source>
        <dbReference type="EMBL" id="SEJ59747.1"/>
    </source>
</evidence>
<dbReference type="SUPFAM" id="SSF52096">
    <property type="entry name" value="ClpP/crotonase"/>
    <property type="match status" value="1"/>
</dbReference>
<gene>
    <name evidence="1" type="ORF">SAMN05660742_11178</name>
</gene>
<protein>
    <submittedName>
        <fullName evidence="1">Peptidase family S41</fullName>
    </submittedName>
</protein>
<dbReference type="STRING" id="84035.SAMN05660742_11178"/>
<sequence length="395" mass="45745">MIMPPINWPSDLTQLAVDLPNWHKNLFFQQTKKEFFSRIDVLKQKSARLDIHTIVIEIAKIVATIGDAHTAVVLPRYNRLPIEVYCFQEGLFVVAAMPTCQNLLWQKLIAINGETISSICKRLEQVISHENQSFVLAQLPEYLICTDILFGLGIIDDLHHVTIQVETDQQKIIDCQVHAIKYEDWQDVLTEQKQEIVALPLYRQHPDQYYWSHLTEDKGFLYVNYNKCKNMTEHTVEYFSSKLIKRLEDNLTIQYLAIDLRNNGGGNSELLKDFLHWLGKFKRLNQQGHLFVIVGRDTFSSALLNVYYLKYHSAAIFIGEATGGKPNCYGEVKYLSLASSGLAIRYSTQYYKLIEDETQLSFEPDVVKEVTFQDYKNHIDPCLEWIYQQIQVGPV</sequence>